<evidence type="ECO:0000313" key="4">
    <source>
        <dbReference type="EMBL" id="KAK4789318.1"/>
    </source>
</evidence>
<feature type="region of interest" description="Disordered" evidence="2">
    <location>
        <begin position="14"/>
        <end position="36"/>
    </location>
</feature>
<dbReference type="CDD" id="cd16647">
    <property type="entry name" value="mRING-HC-C3HC5_NEU1"/>
    <property type="match status" value="1"/>
</dbReference>
<evidence type="ECO:0000256" key="2">
    <source>
        <dbReference type="SAM" id="MobiDB-lite"/>
    </source>
</evidence>
<sequence>MAIAGLQNSSLLDSSFLREPQSTASTQGLDPGRSGNRASSILQMWREWEDEKGLSPRHKVSEWLLGQESNASSVAFSSINASETSLSENDVGIENVAVSEDGPEWSGSQNELKNETSNHLNLDHLQSSDYGEAERERVRKIFREWKNNGASERCSGASHINNSPRTVLGETEQERVRIIRERVHKNSQMGPFNDLREDPATQFRVQINQHGYGSEKTRKGILRVCGRQVLVDMVKKAQRDRQLEIHNLLEHRSVSQFAHRNRIQSVLRGRFLRESHLMKEKSSSMAVNELGLLRQNLSVSGLREGFLSRLDRYSRTSSNLSHNSSLRDISDNRSDQDYRDNLSTGLNVTPEESINPTNVGRNSCESSDALDDSEHTIGVMVELKATGDSEQRQEPAAENGTSIDELSECVGLGVEEGGEVSLASASNALPNETRQAESADQANESPYIFSRREETSTSSLMQHTDHPLGSSSDSLRGEDSTVEELWLVRDFENEGNNSQVHAEVEHIENEWSLDQYDNEDMEGSYLSELPDEGNGDDDFPEVEQSWIEHPSSREISSSTRVGTFDPLEDDNAHSTEIQELLSRRRVSNLLSSGFRESLDQLIQSYVERQVRASNEWELDETSSDNPITAEHDMNQLNGNDEAQEDSTRSSSLPALHWDHDLHSYLCPHHGMHQSLRMEWDTINDLRIDMVRLHQRMDDMQRMLEACMDMQLDLQRSVKQEVSAALNRSTPSSGNNNLTAAAEDDSNGEQVRKSVCCICHDSSIDSLLYRCGHMCACSKCANSLLQSQGKCPMCQAPVLDAIRAYFIQ</sequence>
<feature type="region of interest" description="Disordered" evidence="2">
    <location>
        <begin position="722"/>
        <end position="745"/>
    </location>
</feature>
<organism evidence="4 5">
    <name type="scientific">Trapa natans</name>
    <name type="common">Water chestnut</name>
    <dbReference type="NCBI Taxonomy" id="22666"/>
    <lineage>
        <taxon>Eukaryota</taxon>
        <taxon>Viridiplantae</taxon>
        <taxon>Streptophyta</taxon>
        <taxon>Embryophyta</taxon>
        <taxon>Tracheophyta</taxon>
        <taxon>Spermatophyta</taxon>
        <taxon>Magnoliopsida</taxon>
        <taxon>eudicotyledons</taxon>
        <taxon>Gunneridae</taxon>
        <taxon>Pentapetalae</taxon>
        <taxon>rosids</taxon>
        <taxon>malvids</taxon>
        <taxon>Myrtales</taxon>
        <taxon>Lythraceae</taxon>
        <taxon>Trapa</taxon>
    </lineage>
</organism>
<feature type="region of interest" description="Disordered" evidence="2">
    <location>
        <begin position="100"/>
        <end position="131"/>
    </location>
</feature>
<keyword evidence="1" id="KW-0862">Zinc</keyword>
<evidence type="ECO:0000256" key="1">
    <source>
        <dbReference type="PROSITE-ProRule" id="PRU00175"/>
    </source>
</evidence>
<keyword evidence="1" id="KW-0863">Zinc-finger</keyword>
<dbReference type="Proteomes" id="UP001346149">
    <property type="component" value="Unassembled WGS sequence"/>
</dbReference>
<dbReference type="PANTHER" id="PTHR46519">
    <property type="entry name" value="RING/U-BOX SUPERFAMILY PROTEIN"/>
    <property type="match status" value="1"/>
</dbReference>
<feature type="region of interest" description="Disordered" evidence="2">
    <location>
        <begin position="453"/>
        <end position="478"/>
    </location>
</feature>
<protein>
    <recommendedName>
        <fullName evidence="3">RING-type domain-containing protein</fullName>
    </recommendedName>
</protein>
<dbReference type="InterPro" id="IPR001841">
    <property type="entry name" value="Znf_RING"/>
</dbReference>
<dbReference type="InterPro" id="IPR013083">
    <property type="entry name" value="Znf_RING/FYVE/PHD"/>
</dbReference>
<name>A0AAN7R7W9_TRANT</name>
<feature type="compositionally biased region" description="Polar residues" evidence="2">
    <location>
        <begin position="106"/>
        <end position="129"/>
    </location>
</feature>
<feature type="compositionally biased region" description="Polar residues" evidence="2">
    <location>
        <begin position="725"/>
        <end position="738"/>
    </location>
</feature>
<keyword evidence="5" id="KW-1185">Reference proteome</keyword>
<dbReference type="PANTHER" id="PTHR46519:SF3">
    <property type="entry name" value="RING_U-BOX SUPERFAMILY PROTEIN"/>
    <property type="match status" value="1"/>
</dbReference>
<dbReference type="AlphaFoldDB" id="A0AAN7R7W9"/>
<proteinExistence type="predicted"/>
<feature type="region of interest" description="Disordered" evidence="2">
    <location>
        <begin position="314"/>
        <end position="404"/>
    </location>
</feature>
<feature type="region of interest" description="Disordered" evidence="2">
    <location>
        <begin position="614"/>
        <end position="651"/>
    </location>
</feature>
<accession>A0AAN7R7W9</accession>
<feature type="compositionally biased region" description="Basic and acidic residues" evidence="2">
    <location>
        <begin position="328"/>
        <end position="340"/>
    </location>
</feature>
<dbReference type="SUPFAM" id="SSF57850">
    <property type="entry name" value="RING/U-box"/>
    <property type="match status" value="1"/>
</dbReference>
<feature type="domain" description="RING-type" evidence="3">
    <location>
        <begin position="755"/>
        <end position="794"/>
    </location>
</feature>
<feature type="compositionally biased region" description="Polar residues" evidence="2">
    <location>
        <begin position="341"/>
        <end position="366"/>
    </location>
</feature>
<reference evidence="4 5" key="1">
    <citation type="journal article" date="2023" name="Hortic Res">
        <title>Pangenome of water caltrop reveals structural variations and asymmetric subgenome divergence after allopolyploidization.</title>
        <authorList>
            <person name="Zhang X."/>
            <person name="Chen Y."/>
            <person name="Wang L."/>
            <person name="Yuan Y."/>
            <person name="Fang M."/>
            <person name="Shi L."/>
            <person name="Lu R."/>
            <person name="Comes H.P."/>
            <person name="Ma Y."/>
            <person name="Chen Y."/>
            <person name="Huang G."/>
            <person name="Zhou Y."/>
            <person name="Zheng Z."/>
            <person name="Qiu Y."/>
        </authorList>
    </citation>
    <scope>NUCLEOTIDE SEQUENCE [LARGE SCALE GENOMIC DNA]</scope>
    <source>
        <strain evidence="4">F231</strain>
    </source>
</reference>
<dbReference type="EMBL" id="JAXQNO010000011">
    <property type="protein sequence ID" value="KAK4789318.1"/>
    <property type="molecule type" value="Genomic_DNA"/>
</dbReference>
<dbReference type="PROSITE" id="PS50089">
    <property type="entry name" value="ZF_RING_2"/>
    <property type="match status" value="1"/>
</dbReference>
<evidence type="ECO:0000259" key="3">
    <source>
        <dbReference type="PROSITE" id="PS50089"/>
    </source>
</evidence>
<keyword evidence="1" id="KW-0479">Metal-binding</keyword>
<dbReference type="Gene3D" id="3.30.40.10">
    <property type="entry name" value="Zinc/RING finger domain, C3HC4 (zinc finger)"/>
    <property type="match status" value="1"/>
</dbReference>
<gene>
    <name evidence="4" type="ORF">SAY86_020637</name>
</gene>
<dbReference type="Pfam" id="PF13920">
    <property type="entry name" value="zf-C3HC4_3"/>
    <property type="match status" value="1"/>
</dbReference>
<comment type="caution">
    <text evidence="4">The sequence shown here is derived from an EMBL/GenBank/DDBJ whole genome shotgun (WGS) entry which is preliminary data.</text>
</comment>
<dbReference type="GO" id="GO:0008270">
    <property type="term" value="F:zinc ion binding"/>
    <property type="evidence" value="ECO:0007669"/>
    <property type="project" value="UniProtKB-KW"/>
</dbReference>
<feature type="compositionally biased region" description="Basic and acidic residues" evidence="2">
    <location>
        <begin position="385"/>
        <end position="395"/>
    </location>
</feature>
<evidence type="ECO:0000313" key="5">
    <source>
        <dbReference type="Proteomes" id="UP001346149"/>
    </source>
</evidence>
<feature type="compositionally biased region" description="Low complexity" evidence="2">
    <location>
        <begin position="315"/>
        <end position="327"/>
    </location>
</feature>
<feature type="region of interest" description="Disordered" evidence="2">
    <location>
        <begin position="152"/>
        <end position="171"/>
    </location>
</feature>